<feature type="transmembrane region" description="Helical" evidence="6">
    <location>
        <begin position="58"/>
        <end position="79"/>
    </location>
</feature>
<dbReference type="OrthoDB" id="9813426at2"/>
<dbReference type="RefSeq" id="WP_083345117.1">
    <property type="nucleotide sequence ID" value="NZ_LT629690.1"/>
</dbReference>
<dbReference type="PANTHER" id="PTHR42709:SF6">
    <property type="entry name" value="UNDECAPRENYL PHOSPHATE TRANSPORTER A"/>
    <property type="match status" value="1"/>
</dbReference>
<feature type="domain" description="VTT" evidence="7">
    <location>
        <begin position="38"/>
        <end position="163"/>
    </location>
</feature>
<keyword evidence="9" id="KW-1185">Reference proteome</keyword>
<evidence type="ECO:0000256" key="4">
    <source>
        <dbReference type="ARBA" id="ARBA00022989"/>
    </source>
</evidence>
<reference evidence="8 9" key="1">
    <citation type="submission" date="2016-10" db="EMBL/GenBank/DDBJ databases">
        <authorList>
            <person name="de Groot N.N."/>
        </authorList>
    </citation>
    <scope>NUCLEOTIDE SEQUENCE [LARGE SCALE GENOMIC DNA]</scope>
    <source>
        <strain evidence="8 9">GAS232</strain>
    </source>
</reference>
<dbReference type="PANTHER" id="PTHR42709">
    <property type="entry name" value="ALKALINE PHOSPHATASE LIKE PROTEIN"/>
    <property type="match status" value="1"/>
</dbReference>
<evidence type="ECO:0000259" key="7">
    <source>
        <dbReference type="Pfam" id="PF09335"/>
    </source>
</evidence>
<organism evidence="8 9">
    <name type="scientific">Terriglobus roseus</name>
    <dbReference type="NCBI Taxonomy" id="392734"/>
    <lineage>
        <taxon>Bacteria</taxon>
        <taxon>Pseudomonadati</taxon>
        <taxon>Acidobacteriota</taxon>
        <taxon>Terriglobia</taxon>
        <taxon>Terriglobales</taxon>
        <taxon>Acidobacteriaceae</taxon>
        <taxon>Terriglobus</taxon>
    </lineage>
</organism>
<dbReference type="EMBL" id="LT629690">
    <property type="protein sequence ID" value="SDF35075.1"/>
    <property type="molecule type" value="Genomic_DNA"/>
</dbReference>
<evidence type="ECO:0000313" key="8">
    <source>
        <dbReference type="EMBL" id="SDF35075.1"/>
    </source>
</evidence>
<accession>A0A1G7KD05</accession>
<dbReference type="Pfam" id="PF09335">
    <property type="entry name" value="VTT_dom"/>
    <property type="match status" value="1"/>
</dbReference>
<dbReference type="AlphaFoldDB" id="A0A1G7KD05"/>
<evidence type="ECO:0000256" key="3">
    <source>
        <dbReference type="ARBA" id="ARBA00022692"/>
    </source>
</evidence>
<sequence>MTEKIIDFLLPYVTHLIATIGYPGVALLMAIESACIPLPSEIIMPFAGYVVSLGKMNLYLAATAGAIGCNLGSVIAYWIGAHGGRPLVERFGRYVLMSHKDLDRVDHYFQKYGEITVLVGRLLPVVRTFIALPAGIARMPQLRFHIYTFIGSWPWCFALAYVGMKAGASWNDPHSTLKQILHKADAAIILVILVAIVWFVWTHLKNRNAPVEV</sequence>
<name>A0A1G7KD05_9BACT</name>
<feature type="transmembrane region" description="Helical" evidence="6">
    <location>
        <begin position="12"/>
        <end position="38"/>
    </location>
</feature>
<keyword evidence="4 6" id="KW-1133">Transmembrane helix</keyword>
<evidence type="ECO:0000256" key="1">
    <source>
        <dbReference type="ARBA" id="ARBA00004651"/>
    </source>
</evidence>
<dbReference type="Proteomes" id="UP000182427">
    <property type="component" value="Chromosome I"/>
</dbReference>
<evidence type="ECO:0000256" key="6">
    <source>
        <dbReference type="SAM" id="Phobius"/>
    </source>
</evidence>
<evidence type="ECO:0000256" key="5">
    <source>
        <dbReference type="ARBA" id="ARBA00023136"/>
    </source>
</evidence>
<feature type="transmembrane region" description="Helical" evidence="6">
    <location>
        <begin position="184"/>
        <end position="201"/>
    </location>
</feature>
<evidence type="ECO:0000256" key="2">
    <source>
        <dbReference type="ARBA" id="ARBA00022475"/>
    </source>
</evidence>
<comment type="subcellular location">
    <subcellularLocation>
        <location evidence="1">Cell membrane</location>
        <topology evidence="1">Multi-pass membrane protein</topology>
    </subcellularLocation>
</comment>
<dbReference type="GO" id="GO:0005886">
    <property type="term" value="C:plasma membrane"/>
    <property type="evidence" value="ECO:0007669"/>
    <property type="project" value="UniProtKB-SubCell"/>
</dbReference>
<proteinExistence type="predicted"/>
<keyword evidence="2" id="KW-1003">Cell membrane</keyword>
<feature type="transmembrane region" description="Helical" evidence="6">
    <location>
        <begin position="144"/>
        <end position="164"/>
    </location>
</feature>
<protein>
    <submittedName>
        <fullName evidence="8">Membrane protein DedA, SNARE-associated domain</fullName>
    </submittedName>
</protein>
<dbReference type="InterPro" id="IPR032816">
    <property type="entry name" value="VTT_dom"/>
</dbReference>
<dbReference type="InterPro" id="IPR051311">
    <property type="entry name" value="DedA_domain"/>
</dbReference>
<evidence type="ECO:0000313" key="9">
    <source>
        <dbReference type="Proteomes" id="UP000182427"/>
    </source>
</evidence>
<keyword evidence="5 6" id="KW-0472">Membrane</keyword>
<gene>
    <name evidence="8" type="ORF">SAMN05444167_2139</name>
</gene>
<keyword evidence="3 6" id="KW-0812">Transmembrane</keyword>